<reference evidence="2" key="1">
    <citation type="journal article" date="2019" name="Int. J. Syst. Evol. Microbiol.">
        <title>The Global Catalogue of Microorganisms (GCM) 10K type strain sequencing project: providing services to taxonomists for standard genome sequencing and annotation.</title>
        <authorList>
            <consortium name="The Broad Institute Genomics Platform"/>
            <consortium name="The Broad Institute Genome Sequencing Center for Infectious Disease"/>
            <person name="Wu L."/>
            <person name="Ma J."/>
        </authorList>
    </citation>
    <scope>NUCLEOTIDE SEQUENCE [LARGE SCALE GENOMIC DNA]</scope>
    <source>
        <strain evidence="2">KCTC 42107</strain>
    </source>
</reference>
<comment type="caution">
    <text evidence="1">The sequence shown here is derived from an EMBL/GenBank/DDBJ whole genome shotgun (WGS) entry which is preliminary data.</text>
</comment>
<dbReference type="Proteomes" id="UP001597480">
    <property type="component" value="Unassembled WGS sequence"/>
</dbReference>
<evidence type="ECO:0000313" key="1">
    <source>
        <dbReference type="EMBL" id="MFD2601672.1"/>
    </source>
</evidence>
<keyword evidence="2" id="KW-1185">Reference proteome</keyword>
<proteinExistence type="predicted"/>
<name>A0ABW5NUZ4_9FLAO</name>
<accession>A0ABW5NUZ4</accession>
<organism evidence="1 2">
    <name type="scientific">Flavobacterium suzhouense</name>
    <dbReference type="NCBI Taxonomy" id="1529638"/>
    <lineage>
        <taxon>Bacteria</taxon>
        <taxon>Pseudomonadati</taxon>
        <taxon>Bacteroidota</taxon>
        <taxon>Flavobacteriia</taxon>
        <taxon>Flavobacteriales</taxon>
        <taxon>Flavobacteriaceae</taxon>
        <taxon>Flavobacterium</taxon>
    </lineage>
</organism>
<sequence>MEIYGDKNIFAVEYKITDKQKLLGFAKIWFGGYSLGTNEDLIYLKGYLLAGLEDIANSEANDFQFTPNKTSLFKFLLESYKDQNNAEHLKYSIRSFATFCDDFYIFSFCFNDRIYILWKLRNAKTPFFDLNNQSERINMFSIEKTLYLKILEEFKNLIL</sequence>
<dbReference type="RefSeq" id="WP_379820219.1">
    <property type="nucleotide sequence ID" value="NZ_JBHUMD010000007.1"/>
</dbReference>
<evidence type="ECO:0000313" key="2">
    <source>
        <dbReference type="Proteomes" id="UP001597480"/>
    </source>
</evidence>
<protein>
    <submittedName>
        <fullName evidence="1">Uncharacterized protein</fullName>
    </submittedName>
</protein>
<gene>
    <name evidence="1" type="ORF">ACFSR3_06355</name>
</gene>
<dbReference type="EMBL" id="JBHUMD010000007">
    <property type="protein sequence ID" value="MFD2601672.1"/>
    <property type="molecule type" value="Genomic_DNA"/>
</dbReference>